<dbReference type="Proteomes" id="UP001330184">
    <property type="component" value="Chromosome"/>
</dbReference>
<gene>
    <name evidence="1" type="ORF">MACH07_29230</name>
</gene>
<keyword evidence="2" id="KW-1185">Reference proteome</keyword>
<dbReference type="RefSeq" id="WP_338195202.1">
    <property type="nucleotide sequence ID" value="NZ_AP027268.1"/>
</dbReference>
<proteinExistence type="predicted"/>
<protein>
    <submittedName>
        <fullName evidence="1">Uncharacterized protein</fullName>
    </submittedName>
</protein>
<organism evidence="1 2">
    <name type="scientific">Flagellimonas marinaquae</name>
    <dbReference type="NCBI Taxonomy" id="254955"/>
    <lineage>
        <taxon>Bacteria</taxon>
        <taxon>Pseudomonadati</taxon>
        <taxon>Bacteroidota</taxon>
        <taxon>Flavobacteriia</taxon>
        <taxon>Flavobacteriales</taxon>
        <taxon>Flavobacteriaceae</taxon>
        <taxon>Flagellimonas</taxon>
    </lineage>
</organism>
<dbReference type="AlphaFoldDB" id="A0AA48HTF6"/>
<accession>A0AA48HTF6</accession>
<reference evidence="1 2" key="1">
    <citation type="submission" date="2023-01" db="EMBL/GenBank/DDBJ databases">
        <title>Complete genome sequence of Muricauda aquimarina strain IFOP_LL357.</title>
        <authorList>
            <person name="Gajardo G."/>
            <person name="Ueki S."/>
            <person name="Maruyama F."/>
        </authorList>
    </citation>
    <scope>NUCLEOTIDE SEQUENCE [LARGE SCALE GENOMIC DNA]</scope>
    <source>
        <strain evidence="1 2">IFOP_LL357</strain>
    </source>
</reference>
<sequence length="101" mass="11942">MDNLELKKYKEVLVELNKLGLNIIQNDSISFTRIFDFNILKYAGIDEDGVVKFNNREEFIMLLKKLMSNEITQRNISRIDNNLQRLSINAEDEFYVKFFAS</sequence>
<dbReference type="EMBL" id="AP027268">
    <property type="protein sequence ID" value="BDW94091.1"/>
    <property type="molecule type" value="Genomic_DNA"/>
</dbReference>
<name>A0AA48HTF6_9FLAO</name>
<evidence type="ECO:0000313" key="1">
    <source>
        <dbReference type="EMBL" id="BDW94091.1"/>
    </source>
</evidence>
<evidence type="ECO:0000313" key="2">
    <source>
        <dbReference type="Proteomes" id="UP001330184"/>
    </source>
</evidence>